<keyword evidence="3" id="KW-1185">Reference proteome</keyword>
<sequence>MLIWRFDKTLVLNRPRKLARPLYTIKRELEVIDLPNRIVELLEEVDSPERLKRHLQIVYSTASELVNQIKQEWPTIVFNEELILFGAGTHDIGKSLITKELYEKGRKHELKGKYLLQNHGFKIEEARFAFTHGNWQEENLTIEDLIVSLSDKIWKGKRIAELEEKVGKIISDNLNIDYWEVYVKLDEILVKLSNKSDELILWQNQ</sequence>
<evidence type="ECO:0000313" key="2">
    <source>
        <dbReference type="EMBL" id="PXY02564.1"/>
    </source>
</evidence>
<dbReference type="Proteomes" id="UP000248079">
    <property type="component" value="Unassembled WGS sequence"/>
</dbReference>
<dbReference type="OrthoDB" id="338520at2"/>
<comment type="caution">
    <text evidence="2">The sequence shown here is derived from an EMBL/GenBank/DDBJ whole genome shotgun (WGS) entry which is preliminary data.</text>
</comment>
<dbReference type="InterPro" id="IPR006674">
    <property type="entry name" value="HD_domain"/>
</dbReference>
<dbReference type="SUPFAM" id="SSF109604">
    <property type="entry name" value="HD-domain/PDEase-like"/>
    <property type="match status" value="1"/>
</dbReference>
<keyword evidence="2" id="KW-0378">Hydrolase</keyword>
<accession>A0A2V4AEP5</accession>
<proteinExistence type="predicted"/>
<evidence type="ECO:0000313" key="3">
    <source>
        <dbReference type="Proteomes" id="UP000248079"/>
    </source>
</evidence>
<dbReference type="AlphaFoldDB" id="A0A2V4AEP5"/>
<name>A0A2V4AEP5_9BACT</name>
<dbReference type="Pfam" id="PF01966">
    <property type="entry name" value="HD"/>
    <property type="match status" value="1"/>
</dbReference>
<reference evidence="2 3" key="1">
    <citation type="submission" date="2018-05" db="EMBL/GenBank/DDBJ databases">
        <title>Marinifilum breve JC075T sp. nov., a marine bacterium isolated from Yongle Blue Hole in the South China Sea.</title>
        <authorList>
            <person name="Fu T."/>
        </authorList>
    </citation>
    <scope>NUCLEOTIDE SEQUENCE [LARGE SCALE GENOMIC DNA]</scope>
    <source>
        <strain evidence="2 3">JC075</strain>
    </source>
</reference>
<dbReference type="GO" id="GO:0016787">
    <property type="term" value="F:hydrolase activity"/>
    <property type="evidence" value="ECO:0007669"/>
    <property type="project" value="UniProtKB-KW"/>
</dbReference>
<protein>
    <submittedName>
        <fullName evidence="2">Phosphohydrolase</fullName>
    </submittedName>
</protein>
<gene>
    <name evidence="2" type="ORF">DF185_00275</name>
</gene>
<dbReference type="Gene3D" id="1.10.3210.10">
    <property type="entry name" value="Hypothetical protein af1432"/>
    <property type="match status" value="1"/>
</dbReference>
<feature type="domain" description="HD" evidence="1">
    <location>
        <begin position="54"/>
        <end position="153"/>
    </location>
</feature>
<organism evidence="2 3">
    <name type="scientific">Marinifilum breve</name>
    <dbReference type="NCBI Taxonomy" id="2184082"/>
    <lineage>
        <taxon>Bacteria</taxon>
        <taxon>Pseudomonadati</taxon>
        <taxon>Bacteroidota</taxon>
        <taxon>Bacteroidia</taxon>
        <taxon>Marinilabiliales</taxon>
        <taxon>Marinifilaceae</taxon>
    </lineage>
</organism>
<evidence type="ECO:0000259" key="1">
    <source>
        <dbReference type="Pfam" id="PF01966"/>
    </source>
</evidence>
<dbReference type="EMBL" id="QFLI01000001">
    <property type="protein sequence ID" value="PXY02564.1"/>
    <property type="molecule type" value="Genomic_DNA"/>
</dbReference>